<dbReference type="InterPro" id="IPR036188">
    <property type="entry name" value="FAD/NAD-bd_sf"/>
</dbReference>
<dbReference type="EMBL" id="JADKYB010000008">
    <property type="protein sequence ID" value="MBM9506214.1"/>
    <property type="molecule type" value="Genomic_DNA"/>
</dbReference>
<reference evidence="7 8" key="1">
    <citation type="submission" date="2021-01" db="EMBL/GenBank/DDBJ databases">
        <title>Streptomyces acididurans sp. nov., isolated from a peat swamp forest soil.</title>
        <authorList>
            <person name="Chantavorakit T."/>
            <person name="Duangmal K."/>
        </authorList>
    </citation>
    <scope>NUCLEOTIDE SEQUENCE [LARGE SCALE GENOMIC DNA]</scope>
    <source>
        <strain evidence="7 8">KK5PA1</strain>
    </source>
</reference>
<evidence type="ECO:0000256" key="5">
    <source>
        <dbReference type="ARBA" id="ARBA00023002"/>
    </source>
</evidence>
<dbReference type="PANTHER" id="PTHR42913:SF3">
    <property type="entry name" value="64 KDA MITOCHONDRIAL NADH DEHYDROGENASE (EUROFUNG)"/>
    <property type="match status" value="1"/>
</dbReference>
<dbReference type="PANTHER" id="PTHR42913">
    <property type="entry name" value="APOPTOSIS-INDUCING FACTOR 1"/>
    <property type="match status" value="1"/>
</dbReference>
<dbReference type="PRINTS" id="PR00368">
    <property type="entry name" value="FADPNR"/>
</dbReference>
<name>A0ABS2TS99_9ACTN</name>
<evidence type="ECO:0000259" key="6">
    <source>
        <dbReference type="Pfam" id="PF07992"/>
    </source>
</evidence>
<dbReference type="InterPro" id="IPR023753">
    <property type="entry name" value="FAD/NAD-binding_dom"/>
</dbReference>
<evidence type="ECO:0000256" key="3">
    <source>
        <dbReference type="ARBA" id="ARBA00022630"/>
    </source>
</evidence>
<comment type="caution">
    <text evidence="7">The sequence shown here is derived from an EMBL/GenBank/DDBJ whole genome shotgun (WGS) entry which is preliminary data.</text>
</comment>
<dbReference type="InterPro" id="IPR051169">
    <property type="entry name" value="NADH-Q_oxidoreductase"/>
</dbReference>
<accession>A0ABS2TS99</accession>
<dbReference type="PRINTS" id="PR00411">
    <property type="entry name" value="PNDRDTASEI"/>
</dbReference>
<dbReference type="Proteomes" id="UP000749040">
    <property type="component" value="Unassembled WGS sequence"/>
</dbReference>
<evidence type="ECO:0000313" key="8">
    <source>
        <dbReference type="Proteomes" id="UP000749040"/>
    </source>
</evidence>
<organism evidence="7 8">
    <name type="scientific">Actinacidiphila acididurans</name>
    <dbReference type="NCBI Taxonomy" id="2784346"/>
    <lineage>
        <taxon>Bacteria</taxon>
        <taxon>Bacillati</taxon>
        <taxon>Actinomycetota</taxon>
        <taxon>Actinomycetes</taxon>
        <taxon>Kitasatosporales</taxon>
        <taxon>Streptomycetaceae</taxon>
        <taxon>Actinacidiphila</taxon>
    </lineage>
</organism>
<gene>
    <name evidence="7" type="ORF">ITX44_16985</name>
</gene>
<dbReference type="Pfam" id="PF07992">
    <property type="entry name" value="Pyr_redox_2"/>
    <property type="match status" value="1"/>
</dbReference>
<dbReference type="SUPFAM" id="SSF51905">
    <property type="entry name" value="FAD/NAD(P)-binding domain"/>
    <property type="match status" value="1"/>
</dbReference>
<feature type="domain" description="FAD/NAD(P)-binding" evidence="6">
    <location>
        <begin position="4"/>
        <end position="286"/>
    </location>
</feature>
<keyword evidence="5" id="KW-0560">Oxidoreductase</keyword>
<comment type="similarity">
    <text evidence="2">Belongs to the NADH dehydrogenase family.</text>
</comment>
<keyword evidence="8" id="KW-1185">Reference proteome</keyword>
<dbReference type="RefSeq" id="WP_205358073.1">
    <property type="nucleotide sequence ID" value="NZ_JADKYB010000008.1"/>
</dbReference>
<evidence type="ECO:0000256" key="4">
    <source>
        <dbReference type="ARBA" id="ARBA00022827"/>
    </source>
</evidence>
<comment type="cofactor">
    <cofactor evidence="1">
        <name>FAD</name>
        <dbReference type="ChEBI" id="CHEBI:57692"/>
    </cofactor>
</comment>
<dbReference type="Gene3D" id="3.50.50.100">
    <property type="match status" value="1"/>
</dbReference>
<evidence type="ECO:0000256" key="1">
    <source>
        <dbReference type="ARBA" id="ARBA00001974"/>
    </source>
</evidence>
<keyword evidence="3" id="KW-0285">Flavoprotein</keyword>
<keyword evidence="4" id="KW-0274">FAD</keyword>
<proteinExistence type="inferred from homology"/>
<protein>
    <submittedName>
        <fullName evidence="7">FAD-dependent oxidoreductase</fullName>
    </submittedName>
</protein>
<evidence type="ECO:0000256" key="2">
    <source>
        <dbReference type="ARBA" id="ARBA00005272"/>
    </source>
</evidence>
<evidence type="ECO:0000313" key="7">
    <source>
        <dbReference type="EMBL" id="MBM9506214.1"/>
    </source>
</evidence>
<sequence length="395" mass="41390">MSHHDVVVLGGGYAGLPAALRLARQVRDDEVSVTLVTAFPDFVERPRLHQVAAGQRIRAVPVADYLDGTAVRPVIGAATAIDPAARTVTVGRDGTRRFIHYDTLVYALGSNVDLAAVPGAARHAYGLVGTDAAAEVRTRLTALAGRTGRVAVCGGGMTGIEIAAEVAESQPGLDVVLVSGSAPGGWLSGRAQRHLARTFAALGVTVRTGRRVREVEHGALVLDQGDRVGFDLCLWAGGFRVPELARAGGLAVNDEGRALVDGTLRSVSHPDVYVIGDAAAVPGSWGAQLAMGCRTGGFTAPAAADAIAARLTGREAAPFHYRYFHECISLGRRHGLVQFLDADGSPKDRILTGRAAIAYKNATLNGAKLFFRHPGPVTARRRRVTASAAPARRLS</sequence>